<dbReference type="Gene3D" id="3.40.630.30">
    <property type="match status" value="1"/>
</dbReference>
<gene>
    <name evidence="5" type="ORF">GCM10009789_21700</name>
</gene>
<protein>
    <submittedName>
        <fullName evidence="5">GNAT family N-acetyltransferase</fullName>
    </submittedName>
</protein>
<keyword evidence="1" id="KW-0808">Transferase</keyword>
<dbReference type="InterPro" id="IPR051531">
    <property type="entry name" value="N-acetyltransferase"/>
</dbReference>
<dbReference type="InterPro" id="IPR016181">
    <property type="entry name" value="Acyl_CoA_acyltransferase"/>
</dbReference>
<accession>A0ABP4NU99</accession>
<evidence type="ECO:0000256" key="3">
    <source>
        <dbReference type="ARBA" id="ARBA00038502"/>
    </source>
</evidence>
<keyword evidence="6" id="KW-1185">Reference proteome</keyword>
<feature type="domain" description="N-acetyltransferase" evidence="4">
    <location>
        <begin position="9"/>
        <end position="166"/>
    </location>
</feature>
<proteinExistence type="inferred from homology"/>
<dbReference type="PANTHER" id="PTHR43792">
    <property type="entry name" value="GNAT FAMILY, PUTATIVE (AFU_ORTHOLOGUE AFUA_3G00765)-RELATED-RELATED"/>
    <property type="match status" value="1"/>
</dbReference>
<reference evidence="6" key="1">
    <citation type="journal article" date="2019" name="Int. J. Syst. Evol. Microbiol.">
        <title>The Global Catalogue of Microorganisms (GCM) 10K type strain sequencing project: providing services to taxonomists for standard genome sequencing and annotation.</title>
        <authorList>
            <consortium name="The Broad Institute Genomics Platform"/>
            <consortium name="The Broad Institute Genome Sequencing Center for Infectious Disease"/>
            <person name="Wu L."/>
            <person name="Ma J."/>
        </authorList>
    </citation>
    <scope>NUCLEOTIDE SEQUENCE [LARGE SCALE GENOMIC DNA]</scope>
    <source>
        <strain evidence="6">JCM 14969</strain>
    </source>
</reference>
<evidence type="ECO:0000313" key="6">
    <source>
        <dbReference type="Proteomes" id="UP001500393"/>
    </source>
</evidence>
<dbReference type="PANTHER" id="PTHR43792:SF8">
    <property type="entry name" value="[RIBOSOMAL PROTEIN US5]-ALANINE N-ACETYLTRANSFERASE"/>
    <property type="match status" value="1"/>
</dbReference>
<evidence type="ECO:0000259" key="4">
    <source>
        <dbReference type="PROSITE" id="PS51186"/>
    </source>
</evidence>
<evidence type="ECO:0000256" key="2">
    <source>
        <dbReference type="ARBA" id="ARBA00023315"/>
    </source>
</evidence>
<dbReference type="Proteomes" id="UP001500393">
    <property type="component" value="Unassembled WGS sequence"/>
</dbReference>
<sequence length="167" mass="17768">MADGLPDGLRIERLAAEHAEAVLAFEVENRAYFAASVKDRGDDYFTEFPARHAALLSEQEVGTIQFHLVLDGDQVIGRVNLVDLADGSAEFGYRIAEKAAGRGVATAAVGKVLELAAAQYGLTSLRAGTSARNKASQAVLLRAGFVQTGEVVAGDEPQVFYTRQLTA</sequence>
<dbReference type="PROSITE" id="PS51186">
    <property type="entry name" value="GNAT"/>
    <property type="match status" value="1"/>
</dbReference>
<dbReference type="SUPFAM" id="SSF55729">
    <property type="entry name" value="Acyl-CoA N-acyltransferases (Nat)"/>
    <property type="match status" value="1"/>
</dbReference>
<name>A0ABP4NU99_9ACTN</name>
<keyword evidence="2" id="KW-0012">Acyltransferase</keyword>
<evidence type="ECO:0000256" key="1">
    <source>
        <dbReference type="ARBA" id="ARBA00022679"/>
    </source>
</evidence>
<dbReference type="EMBL" id="BAAAOS010000018">
    <property type="protein sequence ID" value="GAA1567947.1"/>
    <property type="molecule type" value="Genomic_DNA"/>
</dbReference>
<dbReference type="RefSeq" id="WP_344212518.1">
    <property type="nucleotide sequence ID" value="NZ_BAAAOS010000018.1"/>
</dbReference>
<dbReference type="InterPro" id="IPR000182">
    <property type="entry name" value="GNAT_dom"/>
</dbReference>
<organism evidence="5 6">
    <name type="scientific">Kribbella sancticallisti</name>
    <dbReference type="NCBI Taxonomy" id="460087"/>
    <lineage>
        <taxon>Bacteria</taxon>
        <taxon>Bacillati</taxon>
        <taxon>Actinomycetota</taxon>
        <taxon>Actinomycetes</taxon>
        <taxon>Propionibacteriales</taxon>
        <taxon>Kribbellaceae</taxon>
        <taxon>Kribbella</taxon>
    </lineage>
</organism>
<comment type="caution">
    <text evidence="5">The sequence shown here is derived from an EMBL/GenBank/DDBJ whole genome shotgun (WGS) entry which is preliminary data.</text>
</comment>
<comment type="similarity">
    <text evidence="3">Belongs to the acetyltransferase family. RimJ subfamily.</text>
</comment>
<dbReference type="Pfam" id="PF13302">
    <property type="entry name" value="Acetyltransf_3"/>
    <property type="match status" value="1"/>
</dbReference>
<evidence type="ECO:0000313" key="5">
    <source>
        <dbReference type="EMBL" id="GAA1567947.1"/>
    </source>
</evidence>